<keyword evidence="3" id="KW-1185">Reference proteome</keyword>
<gene>
    <name evidence="2" type="ORF">NPIL_378951</name>
</gene>
<protein>
    <submittedName>
        <fullName evidence="2">Uncharacterized protein</fullName>
    </submittedName>
</protein>
<evidence type="ECO:0000313" key="2">
    <source>
        <dbReference type="EMBL" id="GFS91984.1"/>
    </source>
</evidence>
<dbReference type="EMBL" id="BMAW01005007">
    <property type="protein sequence ID" value="GFS91984.1"/>
    <property type="molecule type" value="Genomic_DNA"/>
</dbReference>
<dbReference type="AlphaFoldDB" id="A0A8X6N3C0"/>
<dbReference type="Proteomes" id="UP000887013">
    <property type="component" value="Unassembled WGS sequence"/>
</dbReference>
<organism evidence="2 3">
    <name type="scientific">Nephila pilipes</name>
    <name type="common">Giant wood spider</name>
    <name type="synonym">Nephila maculata</name>
    <dbReference type="NCBI Taxonomy" id="299642"/>
    <lineage>
        <taxon>Eukaryota</taxon>
        <taxon>Metazoa</taxon>
        <taxon>Ecdysozoa</taxon>
        <taxon>Arthropoda</taxon>
        <taxon>Chelicerata</taxon>
        <taxon>Arachnida</taxon>
        <taxon>Araneae</taxon>
        <taxon>Araneomorphae</taxon>
        <taxon>Entelegynae</taxon>
        <taxon>Araneoidea</taxon>
        <taxon>Nephilidae</taxon>
        <taxon>Nephila</taxon>
    </lineage>
</organism>
<name>A0A8X6N3C0_NEPPI</name>
<accession>A0A8X6N3C0</accession>
<reference evidence="2" key="1">
    <citation type="submission" date="2020-08" db="EMBL/GenBank/DDBJ databases">
        <title>Multicomponent nature underlies the extraordinary mechanical properties of spider dragline silk.</title>
        <authorList>
            <person name="Kono N."/>
            <person name="Nakamura H."/>
            <person name="Mori M."/>
            <person name="Yoshida Y."/>
            <person name="Ohtoshi R."/>
            <person name="Malay A.D."/>
            <person name="Moran D.A.P."/>
            <person name="Tomita M."/>
            <person name="Numata K."/>
            <person name="Arakawa K."/>
        </authorList>
    </citation>
    <scope>NUCLEOTIDE SEQUENCE</scope>
</reference>
<feature type="non-terminal residue" evidence="2">
    <location>
        <position position="1"/>
    </location>
</feature>
<feature type="compositionally biased region" description="Polar residues" evidence="1">
    <location>
        <begin position="1"/>
        <end position="24"/>
    </location>
</feature>
<comment type="caution">
    <text evidence="2">The sequence shown here is derived from an EMBL/GenBank/DDBJ whole genome shotgun (WGS) entry which is preliminary data.</text>
</comment>
<evidence type="ECO:0000313" key="3">
    <source>
        <dbReference type="Proteomes" id="UP000887013"/>
    </source>
</evidence>
<sequence>GTNPFLESAQSANKSDVRSTQTRIPESRTDRNSLLKFINRFSNHLIGAGTLQSRRNPILARISTPSWSFVHPETLRLSFQCFNP</sequence>
<proteinExistence type="predicted"/>
<feature type="region of interest" description="Disordered" evidence="1">
    <location>
        <begin position="1"/>
        <end position="28"/>
    </location>
</feature>
<evidence type="ECO:0000256" key="1">
    <source>
        <dbReference type="SAM" id="MobiDB-lite"/>
    </source>
</evidence>